<dbReference type="RefSeq" id="XP_052745444.1">
    <property type="nucleotide sequence ID" value="XM_052889484.1"/>
</dbReference>
<evidence type="ECO:0000313" key="13">
    <source>
        <dbReference type="RefSeq" id="XP_052745446.1"/>
    </source>
</evidence>
<dbReference type="RefSeq" id="XP_052745447.1">
    <property type="nucleotide sequence ID" value="XM_052889487.1"/>
</dbReference>
<gene>
    <name evidence="10 11 12 13 14" type="primary">LOC112053816</name>
</gene>
<evidence type="ECO:0000256" key="6">
    <source>
        <dbReference type="ARBA" id="ARBA00022801"/>
    </source>
</evidence>
<keyword evidence="7" id="KW-0539">Nucleus</keyword>
<dbReference type="KEGG" id="bany:112053816"/>
<evidence type="ECO:0000256" key="3">
    <source>
        <dbReference type="ARBA" id="ARBA00006958"/>
    </source>
</evidence>
<dbReference type="RefSeq" id="XP_052745445.1">
    <property type="nucleotide sequence ID" value="XM_052889485.1"/>
</dbReference>
<evidence type="ECO:0000313" key="14">
    <source>
        <dbReference type="RefSeq" id="XP_052745447.1"/>
    </source>
</evidence>
<dbReference type="OrthoDB" id="6931870at2759"/>
<dbReference type="PANTHER" id="PTHR22930">
    <property type="match status" value="1"/>
</dbReference>
<evidence type="ECO:0000256" key="7">
    <source>
        <dbReference type="ARBA" id="ARBA00023242"/>
    </source>
</evidence>
<evidence type="ECO:0000256" key="5">
    <source>
        <dbReference type="ARBA" id="ARBA00022723"/>
    </source>
</evidence>
<evidence type="ECO:0000256" key="4">
    <source>
        <dbReference type="ARBA" id="ARBA00022722"/>
    </source>
</evidence>
<keyword evidence="9" id="KW-1185">Reference proteome</keyword>
<keyword evidence="5" id="KW-0479">Metal-binding</keyword>
<evidence type="ECO:0000313" key="12">
    <source>
        <dbReference type="RefSeq" id="XP_052745445.1"/>
    </source>
</evidence>
<comment type="subcellular location">
    <subcellularLocation>
        <location evidence="2">Nucleus</location>
    </subcellularLocation>
</comment>
<protein>
    <submittedName>
        <fullName evidence="10 11">Uncharacterized protein LOC112053816</fullName>
    </submittedName>
</protein>
<dbReference type="PANTHER" id="PTHR22930:SF269">
    <property type="entry name" value="NUCLEASE HARBI1-LIKE PROTEIN"/>
    <property type="match status" value="1"/>
</dbReference>
<evidence type="ECO:0000256" key="2">
    <source>
        <dbReference type="ARBA" id="ARBA00004123"/>
    </source>
</evidence>
<feature type="domain" description="DDE Tnp4" evidence="8">
    <location>
        <begin position="178"/>
        <end position="342"/>
    </location>
</feature>
<accession>A0A6J1NQP1</accession>
<organism evidence="9 10">
    <name type="scientific">Bicyclus anynana</name>
    <name type="common">Squinting bush brown butterfly</name>
    <dbReference type="NCBI Taxonomy" id="110368"/>
    <lineage>
        <taxon>Eukaryota</taxon>
        <taxon>Metazoa</taxon>
        <taxon>Ecdysozoa</taxon>
        <taxon>Arthropoda</taxon>
        <taxon>Hexapoda</taxon>
        <taxon>Insecta</taxon>
        <taxon>Pterygota</taxon>
        <taxon>Neoptera</taxon>
        <taxon>Endopterygota</taxon>
        <taxon>Lepidoptera</taxon>
        <taxon>Glossata</taxon>
        <taxon>Ditrysia</taxon>
        <taxon>Papilionoidea</taxon>
        <taxon>Nymphalidae</taxon>
        <taxon>Satyrinae</taxon>
        <taxon>Satyrini</taxon>
        <taxon>Mycalesina</taxon>
        <taxon>Bicyclus</taxon>
    </lineage>
</organism>
<evidence type="ECO:0000313" key="9">
    <source>
        <dbReference type="Proteomes" id="UP001652582"/>
    </source>
</evidence>
<dbReference type="RefSeq" id="XP_023949144.2">
    <property type="nucleotide sequence ID" value="XM_024093376.2"/>
</dbReference>
<evidence type="ECO:0000313" key="11">
    <source>
        <dbReference type="RefSeq" id="XP_052745444.1"/>
    </source>
</evidence>
<dbReference type="Pfam" id="PF13359">
    <property type="entry name" value="DDE_Tnp_4"/>
    <property type="match status" value="1"/>
</dbReference>
<reference evidence="10 11" key="1">
    <citation type="submission" date="2025-05" db="UniProtKB">
        <authorList>
            <consortium name="RefSeq"/>
        </authorList>
    </citation>
    <scope>IDENTIFICATION</scope>
</reference>
<dbReference type="GeneID" id="112053816"/>
<dbReference type="Proteomes" id="UP001652582">
    <property type="component" value="Chromosome 26"/>
</dbReference>
<evidence type="ECO:0000259" key="8">
    <source>
        <dbReference type="Pfam" id="PF13359"/>
    </source>
</evidence>
<comment type="cofactor">
    <cofactor evidence="1">
        <name>a divalent metal cation</name>
        <dbReference type="ChEBI" id="CHEBI:60240"/>
    </cofactor>
</comment>
<comment type="similarity">
    <text evidence="3">Belongs to the HARBI1 family.</text>
</comment>
<evidence type="ECO:0000313" key="10">
    <source>
        <dbReference type="RefSeq" id="XP_023949144.2"/>
    </source>
</evidence>
<sequence>MSLLLQKKYLLLLEEELQSEEAELIALYYLNKRKHRFWKRSHLYYHTSHGEFFTLFNELDDESFTKSYRLPRNIFYELHNLIKPHIFKQDTNYRRSICTQERLAVCLKYLATGSKFSQIAENFRIGKSTVPRIIEDVCDALWTVLQPLVMPELNENDWKKISKQFEEIWQFKNCVGAIDGKHVYMFAPPKSGSSYYCYKHRFSTVMMCVADATRRIIMVDIGSMGRFSDGGIFADSIFGIRLRENRLNLPQPQPLYQNGEPEPFVFIGDEAFPLMTNLMRPYPRDNLNNEKRTYNYRLSRARRIVEATFGVLSRKWYVYRKEFECKIETVEKVIKATCVLHNFLIDKMPGYLDNNETGLATTMFNDTNVENLLSNDNMDAYQVREKFCSYFNNEGAVPWQDTRITILLERNT</sequence>
<evidence type="ECO:0000256" key="1">
    <source>
        <dbReference type="ARBA" id="ARBA00001968"/>
    </source>
</evidence>
<dbReference type="RefSeq" id="XP_052745446.1">
    <property type="nucleotide sequence ID" value="XM_052889486.1"/>
</dbReference>
<proteinExistence type="inferred from homology"/>
<dbReference type="InterPro" id="IPR027806">
    <property type="entry name" value="HARBI1_dom"/>
</dbReference>
<name>A0A6J1NQP1_BICAN</name>
<dbReference type="InterPro" id="IPR045249">
    <property type="entry name" value="HARBI1-like"/>
</dbReference>
<keyword evidence="4" id="KW-0540">Nuclease</keyword>
<keyword evidence="6" id="KW-0378">Hydrolase</keyword>